<dbReference type="RefSeq" id="WP_164655664.1">
    <property type="nucleotide sequence ID" value="NZ_JAAIJR010000107.1"/>
</dbReference>
<protein>
    <submittedName>
        <fullName evidence="1">Uncharacterized protein</fullName>
    </submittedName>
</protein>
<accession>A0A6P1DW54</accession>
<sequence>MPSALLSRCSSIIFFTIIDVVNSFGAVHGATVSKGFDAYSGTIETPLRGMAPETSQHHQSSANAS</sequence>
<evidence type="ECO:0000313" key="2">
    <source>
        <dbReference type="Proteomes" id="UP000471640"/>
    </source>
</evidence>
<name>A0A6P1DW54_9GAMM</name>
<proteinExistence type="predicted"/>
<gene>
    <name evidence="1" type="ORF">G3480_20035</name>
</gene>
<dbReference type="Proteomes" id="UP000471640">
    <property type="component" value="Unassembled WGS sequence"/>
</dbReference>
<dbReference type="AlphaFoldDB" id="A0A6P1DW54"/>
<organism evidence="1 2">
    <name type="scientific">Thiorhodococcus mannitoliphagus</name>
    <dbReference type="NCBI Taxonomy" id="329406"/>
    <lineage>
        <taxon>Bacteria</taxon>
        <taxon>Pseudomonadati</taxon>
        <taxon>Pseudomonadota</taxon>
        <taxon>Gammaproteobacteria</taxon>
        <taxon>Chromatiales</taxon>
        <taxon>Chromatiaceae</taxon>
        <taxon>Thiorhodococcus</taxon>
    </lineage>
</organism>
<keyword evidence="2" id="KW-1185">Reference proteome</keyword>
<evidence type="ECO:0000313" key="1">
    <source>
        <dbReference type="EMBL" id="NEX22567.1"/>
    </source>
</evidence>
<reference evidence="2" key="1">
    <citation type="journal article" date="2020" name="Microbiol. Resour. Announc.">
        <title>Draft Genome Sequences of Thiorhodococcus mannitoliphagus and Thiorhodococcus minor, Purple Sulfur Photosynthetic Bacteria in the Gammaproteobacterial Family Chromatiaceae.</title>
        <authorList>
            <person name="Aviles F.A."/>
            <person name="Meyer T.E."/>
            <person name="Kyndt J.A."/>
        </authorList>
    </citation>
    <scope>NUCLEOTIDE SEQUENCE [LARGE SCALE GENOMIC DNA]</scope>
    <source>
        <strain evidence="2">DSM 18266</strain>
    </source>
</reference>
<dbReference type="EMBL" id="JAAIJR010000107">
    <property type="protein sequence ID" value="NEX22567.1"/>
    <property type="molecule type" value="Genomic_DNA"/>
</dbReference>
<comment type="caution">
    <text evidence="1">The sequence shown here is derived from an EMBL/GenBank/DDBJ whole genome shotgun (WGS) entry which is preliminary data.</text>
</comment>
<reference evidence="1 2" key="2">
    <citation type="submission" date="2020-02" db="EMBL/GenBank/DDBJ databases">
        <title>Genome sequences of Thiorhodococcus mannitoliphagus and Thiorhodococcus minor, purple sulfur photosynthetic bacteria in the gammaproteobacterial family, Chromatiaceae.</title>
        <authorList>
            <person name="Aviles F.A."/>
            <person name="Meyer T.E."/>
            <person name="Kyndt J.A."/>
        </authorList>
    </citation>
    <scope>NUCLEOTIDE SEQUENCE [LARGE SCALE GENOMIC DNA]</scope>
    <source>
        <strain evidence="1 2">DSM 18266</strain>
    </source>
</reference>